<organism evidence="1 2">
    <name type="scientific">Clostridium disporicum</name>
    <dbReference type="NCBI Taxonomy" id="84024"/>
    <lineage>
        <taxon>Bacteria</taxon>
        <taxon>Bacillati</taxon>
        <taxon>Bacillota</taxon>
        <taxon>Clostridia</taxon>
        <taxon>Eubacteriales</taxon>
        <taxon>Clostridiaceae</taxon>
        <taxon>Clostridium</taxon>
    </lineage>
</organism>
<evidence type="ECO:0000313" key="2">
    <source>
        <dbReference type="Proteomes" id="UP000095558"/>
    </source>
</evidence>
<sequence>MDTCVMCGAIVLNGNHVCKYCREKIENEKNKEG</sequence>
<name>A0A174EN11_9CLOT</name>
<dbReference type="AlphaFoldDB" id="A0A174EN11"/>
<proteinExistence type="predicted"/>
<dbReference type="Proteomes" id="UP000095558">
    <property type="component" value="Unassembled WGS sequence"/>
</dbReference>
<reference evidence="1 2" key="1">
    <citation type="submission" date="2015-09" db="EMBL/GenBank/DDBJ databases">
        <authorList>
            <consortium name="Pathogen Informatics"/>
        </authorList>
    </citation>
    <scope>NUCLEOTIDE SEQUENCE [LARGE SCALE GENOMIC DNA]</scope>
    <source>
        <strain evidence="1 2">2789STDY5834855</strain>
    </source>
</reference>
<dbReference type="EMBL" id="CYZV01000023">
    <property type="protein sequence ID" value="CUO39432.1"/>
    <property type="molecule type" value="Genomic_DNA"/>
</dbReference>
<protein>
    <submittedName>
        <fullName evidence="1">Uncharacterized protein</fullName>
    </submittedName>
</protein>
<gene>
    <name evidence="1" type="ORF">ERS852470_02212</name>
</gene>
<evidence type="ECO:0000313" key="1">
    <source>
        <dbReference type="EMBL" id="CUO39432.1"/>
    </source>
</evidence>
<accession>A0A174EN11</accession>